<feature type="transmembrane region" description="Helical" evidence="7">
    <location>
        <begin position="138"/>
        <end position="167"/>
    </location>
</feature>
<evidence type="ECO:0000259" key="8">
    <source>
        <dbReference type="Pfam" id="PF20684"/>
    </source>
</evidence>
<proteinExistence type="inferred from homology"/>
<sequence length="426" mass="46614">MLSERQTAALGPPTPVSLESNGSTILAYTGFVTAVSCVVVLARLYVRAVMLKTMGTDDYIMVFALLCTIFCFVSFIAQVHLGIGEHIGNPHLTSNFVEIMHWSYFHAIVIVVGISSVKISVGFFLLRLVQTPNYKRFILAWIGFLVIFTLACAGTLIFQCVPVYAAWEFMARTTAKCYSVPTYKSIALFNGITNIVTDFVFATLPIPLIIGLQMNRKVKISLICVLSLSYFACAAAIVKTVLLSGFFEDPDYSFHNSYQVWNDIEFNTGILAACLPSLRPLFSFLSDTVSSIAQRSGLRSHTNPAHHYYQQQEDDVKLEYLRSSGAAAKQKTDYGVTVSVMGGGGSAGAGNSSETDIEGNNNNRRMPWGKGPKSRLEQSIGDDDDDSESQVHILPPVRRAHHRSIGGALDGDETGGITKTTMVRIS</sequence>
<dbReference type="EMBL" id="JBFCZG010000005">
    <property type="protein sequence ID" value="KAL3422024.1"/>
    <property type="molecule type" value="Genomic_DNA"/>
</dbReference>
<accession>A0ABR4PFG5</accession>
<keyword evidence="4 7" id="KW-0472">Membrane</keyword>
<feature type="domain" description="Rhodopsin" evidence="8">
    <location>
        <begin position="42"/>
        <end position="283"/>
    </location>
</feature>
<evidence type="ECO:0000256" key="1">
    <source>
        <dbReference type="ARBA" id="ARBA00004141"/>
    </source>
</evidence>
<dbReference type="PANTHER" id="PTHR33048:SF167">
    <property type="entry name" value="INTEGRAL MEMBRANE PROTEIN"/>
    <property type="match status" value="1"/>
</dbReference>
<evidence type="ECO:0000313" key="9">
    <source>
        <dbReference type="EMBL" id="KAL3422024.1"/>
    </source>
</evidence>
<comment type="caution">
    <text evidence="9">The sequence shown here is derived from an EMBL/GenBank/DDBJ whole genome shotgun (WGS) entry which is preliminary data.</text>
</comment>
<keyword evidence="3 7" id="KW-1133">Transmembrane helix</keyword>
<dbReference type="Proteomes" id="UP001629113">
    <property type="component" value="Unassembled WGS sequence"/>
</dbReference>
<keyword evidence="10" id="KW-1185">Reference proteome</keyword>
<evidence type="ECO:0000256" key="7">
    <source>
        <dbReference type="SAM" id="Phobius"/>
    </source>
</evidence>
<dbReference type="Pfam" id="PF20684">
    <property type="entry name" value="Fung_rhodopsin"/>
    <property type="match status" value="1"/>
</dbReference>
<comment type="similarity">
    <text evidence="5">Belongs to the SAT4 family.</text>
</comment>
<feature type="compositionally biased region" description="Polar residues" evidence="6">
    <location>
        <begin position="417"/>
        <end position="426"/>
    </location>
</feature>
<feature type="transmembrane region" description="Helical" evidence="7">
    <location>
        <begin position="58"/>
        <end position="83"/>
    </location>
</feature>
<feature type="transmembrane region" description="Helical" evidence="7">
    <location>
        <begin position="187"/>
        <end position="210"/>
    </location>
</feature>
<feature type="region of interest" description="Disordered" evidence="6">
    <location>
        <begin position="344"/>
        <end position="389"/>
    </location>
</feature>
<evidence type="ECO:0000256" key="6">
    <source>
        <dbReference type="SAM" id="MobiDB-lite"/>
    </source>
</evidence>
<organism evidence="9 10">
    <name type="scientific">Phlyctema vagabunda</name>
    <dbReference type="NCBI Taxonomy" id="108571"/>
    <lineage>
        <taxon>Eukaryota</taxon>
        <taxon>Fungi</taxon>
        <taxon>Dikarya</taxon>
        <taxon>Ascomycota</taxon>
        <taxon>Pezizomycotina</taxon>
        <taxon>Leotiomycetes</taxon>
        <taxon>Helotiales</taxon>
        <taxon>Dermateaceae</taxon>
        <taxon>Phlyctema</taxon>
    </lineage>
</organism>
<evidence type="ECO:0000256" key="4">
    <source>
        <dbReference type="ARBA" id="ARBA00023136"/>
    </source>
</evidence>
<protein>
    <submittedName>
        <fullName evidence="9">Integral membrane protein</fullName>
    </submittedName>
</protein>
<feature type="transmembrane region" description="Helical" evidence="7">
    <location>
        <begin position="103"/>
        <end position="126"/>
    </location>
</feature>
<dbReference type="PANTHER" id="PTHR33048">
    <property type="entry name" value="PTH11-LIKE INTEGRAL MEMBRANE PROTEIN (AFU_ORTHOLOGUE AFUA_5G11245)"/>
    <property type="match status" value="1"/>
</dbReference>
<comment type="subcellular location">
    <subcellularLocation>
        <location evidence="1">Membrane</location>
        <topology evidence="1">Multi-pass membrane protein</topology>
    </subcellularLocation>
</comment>
<keyword evidence="2 7" id="KW-0812">Transmembrane</keyword>
<feature type="region of interest" description="Disordered" evidence="6">
    <location>
        <begin position="405"/>
        <end position="426"/>
    </location>
</feature>
<reference evidence="9 10" key="1">
    <citation type="submission" date="2024-06" db="EMBL/GenBank/DDBJ databases">
        <title>Complete genome of Phlyctema vagabunda strain 19-DSS-EL-015.</title>
        <authorList>
            <person name="Fiorenzani C."/>
        </authorList>
    </citation>
    <scope>NUCLEOTIDE SEQUENCE [LARGE SCALE GENOMIC DNA]</scope>
    <source>
        <strain evidence="9 10">19-DSS-EL-015</strain>
    </source>
</reference>
<name>A0ABR4PFG5_9HELO</name>
<feature type="transmembrane region" description="Helical" evidence="7">
    <location>
        <begin position="222"/>
        <end position="247"/>
    </location>
</feature>
<gene>
    <name evidence="9" type="ORF">PVAG01_06180</name>
</gene>
<evidence type="ECO:0000256" key="3">
    <source>
        <dbReference type="ARBA" id="ARBA00022989"/>
    </source>
</evidence>
<dbReference type="InterPro" id="IPR052337">
    <property type="entry name" value="SAT4-like"/>
</dbReference>
<evidence type="ECO:0000313" key="10">
    <source>
        <dbReference type="Proteomes" id="UP001629113"/>
    </source>
</evidence>
<evidence type="ECO:0000256" key="5">
    <source>
        <dbReference type="ARBA" id="ARBA00038359"/>
    </source>
</evidence>
<feature type="transmembrane region" description="Helical" evidence="7">
    <location>
        <begin position="25"/>
        <end position="46"/>
    </location>
</feature>
<dbReference type="InterPro" id="IPR049326">
    <property type="entry name" value="Rhodopsin_dom_fungi"/>
</dbReference>
<evidence type="ECO:0000256" key="2">
    <source>
        <dbReference type="ARBA" id="ARBA00022692"/>
    </source>
</evidence>